<evidence type="ECO:0000259" key="2">
    <source>
        <dbReference type="SMART" id="SM00382"/>
    </source>
</evidence>
<dbReference type="Pfam" id="PF00004">
    <property type="entry name" value="AAA"/>
    <property type="match status" value="1"/>
</dbReference>
<dbReference type="PROSITE" id="PS00674">
    <property type="entry name" value="AAA"/>
    <property type="match status" value="1"/>
</dbReference>
<dbReference type="CDD" id="cd19481">
    <property type="entry name" value="RecA-like_protease"/>
    <property type="match status" value="1"/>
</dbReference>
<dbReference type="RefSeq" id="WP_264283515.1">
    <property type="nucleotide sequence ID" value="NZ_CP107006.1"/>
</dbReference>
<dbReference type="InterPro" id="IPR003960">
    <property type="entry name" value="ATPase_AAA_CS"/>
</dbReference>
<dbReference type="InterPro" id="IPR027417">
    <property type="entry name" value="P-loop_NTPase"/>
</dbReference>
<dbReference type="GO" id="GO:0005524">
    <property type="term" value="F:ATP binding"/>
    <property type="evidence" value="ECO:0007669"/>
    <property type="project" value="UniProtKB-KW"/>
</dbReference>
<sequence>MNVTNLTIRDQEKISLDDIQFSRENREILDQVLREHRHVAELKKYNLPVDNKILLHGHSGCGKTTTAKAIATALGKNIVIVNLSTLVSSRLGETAQNMQLVFEKAMREKSVLFLDEFDHIGKMRVTDDKDSGEIRRLVNSLIQQIDYLPADTLLIAATNYPELIDGALLRRFQLKLKYEMPGVTELDAYYDKRLAVFPAHLTNIERQYGISYAEARDYVNTAMKARIIEELENGEM</sequence>
<feature type="domain" description="AAA+ ATPase" evidence="2">
    <location>
        <begin position="49"/>
        <end position="182"/>
    </location>
</feature>
<evidence type="ECO:0000313" key="4">
    <source>
        <dbReference type="Proteomes" id="UP001162741"/>
    </source>
</evidence>
<dbReference type="SUPFAM" id="SSF52540">
    <property type="entry name" value="P-loop containing nucleoside triphosphate hydrolases"/>
    <property type="match status" value="1"/>
</dbReference>
<name>A0ABY6J817_9BACT</name>
<dbReference type="Gene3D" id="3.40.50.300">
    <property type="entry name" value="P-loop containing nucleotide triphosphate hydrolases"/>
    <property type="match status" value="1"/>
</dbReference>
<evidence type="ECO:0000313" key="3">
    <source>
        <dbReference type="EMBL" id="UYQ95838.1"/>
    </source>
</evidence>
<protein>
    <submittedName>
        <fullName evidence="3">ATP-binding protein</fullName>
    </submittedName>
</protein>
<evidence type="ECO:0000256" key="1">
    <source>
        <dbReference type="RuleBase" id="RU003651"/>
    </source>
</evidence>
<reference evidence="3" key="1">
    <citation type="submission" date="2022-10" db="EMBL/GenBank/DDBJ databases">
        <title>Chitinophaga sp. nov., isolated from soil.</title>
        <authorList>
            <person name="Jeon C.O."/>
        </authorList>
    </citation>
    <scope>NUCLEOTIDE SEQUENCE</scope>
    <source>
        <strain evidence="3">R8</strain>
    </source>
</reference>
<keyword evidence="4" id="KW-1185">Reference proteome</keyword>
<dbReference type="PANTHER" id="PTHR23077:SF198">
    <property type="entry name" value="ATP-DEPENDENT ZINC METALLOPROTEASE FTSH"/>
    <property type="match status" value="1"/>
</dbReference>
<keyword evidence="1 3" id="KW-0067">ATP-binding</keyword>
<gene>
    <name evidence="3" type="ORF">MKQ68_12075</name>
</gene>
<accession>A0ABY6J817</accession>
<organism evidence="3 4">
    <name type="scientific">Chitinophaga horti</name>
    <dbReference type="NCBI Taxonomy" id="2920382"/>
    <lineage>
        <taxon>Bacteria</taxon>
        <taxon>Pseudomonadati</taxon>
        <taxon>Bacteroidota</taxon>
        <taxon>Chitinophagia</taxon>
        <taxon>Chitinophagales</taxon>
        <taxon>Chitinophagaceae</taxon>
        <taxon>Chitinophaga</taxon>
    </lineage>
</organism>
<proteinExistence type="inferred from homology"/>
<dbReference type="SMART" id="SM00382">
    <property type="entry name" value="AAA"/>
    <property type="match status" value="1"/>
</dbReference>
<comment type="similarity">
    <text evidence="1">Belongs to the AAA ATPase family.</text>
</comment>
<dbReference type="InterPro" id="IPR050168">
    <property type="entry name" value="AAA_ATPase_domain"/>
</dbReference>
<dbReference type="InterPro" id="IPR003959">
    <property type="entry name" value="ATPase_AAA_core"/>
</dbReference>
<dbReference type="InterPro" id="IPR003593">
    <property type="entry name" value="AAA+_ATPase"/>
</dbReference>
<dbReference type="EMBL" id="CP107006">
    <property type="protein sequence ID" value="UYQ95838.1"/>
    <property type="molecule type" value="Genomic_DNA"/>
</dbReference>
<dbReference type="Proteomes" id="UP001162741">
    <property type="component" value="Chromosome"/>
</dbReference>
<dbReference type="PANTHER" id="PTHR23077">
    <property type="entry name" value="AAA-FAMILY ATPASE"/>
    <property type="match status" value="1"/>
</dbReference>
<keyword evidence="1" id="KW-0547">Nucleotide-binding</keyword>